<comment type="subcellular location">
    <subcellularLocation>
        <location evidence="1 6">Nucleus</location>
        <location evidence="1 6">Nucleolus</location>
    </subcellularLocation>
</comment>
<dbReference type="GeneID" id="110790325"/>
<evidence type="ECO:0000256" key="2">
    <source>
        <dbReference type="ARBA" id="ARBA00009418"/>
    </source>
</evidence>
<keyword evidence="3 6" id="KW-0690">Ribosome biogenesis</keyword>
<evidence type="ECO:0000256" key="4">
    <source>
        <dbReference type="ARBA" id="ARBA00022552"/>
    </source>
</evidence>
<name>A0A9R0JY54_SPIOL</name>
<feature type="region of interest" description="Disordered" evidence="7">
    <location>
        <begin position="227"/>
        <end position="251"/>
    </location>
</feature>
<comment type="subunit">
    <text evidence="6">Associates with 90S and pre-40S pre-ribosomal particles.</text>
</comment>
<dbReference type="OrthoDB" id="448446at2759"/>
<dbReference type="InterPro" id="IPR009292">
    <property type="entry name" value="RRP36"/>
</dbReference>
<dbReference type="GO" id="GO:0030686">
    <property type="term" value="C:90S preribosome"/>
    <property type="evidence" value="ECO:0000318"/>
    <property type="project" value="GO_Central"/>
</dbReference>
<organism evidence="8 9">
    <name type="scientific">Spinacia oleracea</name>
    <name type="common">Spinach</name>
    <dbReference type="NCBI Taxonomy" id="3562"/>
    <lineage>
        <taxon>Eukaryota</taxon>
        <taxon>Viridiplantae</taxon>
        <taxon>Streptophyta</taxon>
        <taxon>Embryophyta</taxon>
        <taxon>Tracheophyta</taxon>
        <taxon>Spermatophyta</taxon>
        <taxon>Magnoliopsida</taxon>
        <taxon>eudicotyledons</taxon>
        <taxon>Gunneridae</taxon>
        <taxon>Pentapetalae</taxon>
        <taxon>Caryophyllales</taxon>
        <taxon>Chenopodiaceae</taxon>
        <taxon>Chenopodioideae</taxon>
        <taxon>Anserineae</taxon>
        <taxon>Spinacia</taxon>
    </lineage>
</organism>
<evidence type="ECO:0000256" key="5">
    <source>
        <dbReference type="ARBA" id="ARBA00023242"/>
    </source>
</evidence>
<feature type="region of interest" description="Disordered" evidence="7">
    <location>
        <begin position="1"/>
        <end position="90"/>
    </location>
</feature>
<feature type="compositionally biased region" description="Acidic residues" evidence="7">
    <location>
        <begin position="21"/>
        <end position="37"/>
    </location>
</feature>
<gene>
    <name evidence="9" type="primary">LOC110790325</name>
</gene>
<reference evidence="9" key="2">
    <citation type="submission" date="2025-08" db="UniProtKB">
        <authorList>
            <consortium name="RefSeq"/>
        </authorList>
    </citation>
    <scope>IDENTIFICATION</scope>
    <source>
        <tissue evidence="9">Leaf</tissue>
    </source>
</reference>
<dbReference type="Proteomes" id="UP000813463">
    <property type="component" value="Chromosome 2"/>
</dbReference>
<protein>
    <recommendedName>
        <fullName evidence="6">rRNA biogenesis protein RRP36</fullName>
    </recommendedName>
</protein>
<dbReference type="AlphaFoldDB" id="A0A9R0JY54"/>
<accession>A0A9R0JY54</accession>
<reference evidence="8" key="1">
    <citation type="journal article" date="2021" name="Nat. Commun.">
        <title>Genomic analyses provide insights into spinach domestication and the genetic basis of agronomic traits.</title>
        <authorList>
            <person name="Cai X."/>
            <person name="Sun X."/>
            <person name="Xu C."/>
            <person name="Sun H."/>
            <person name="Wang X."/>
            <person name="Ge C."/>
            <person name="Zhang Z."/>
            <person name="Wang Q."/>
            <person name="Fei Z."/>
            <person name="Jiao C."/>
            <person name="Wang Q."/>
        </authorList>
    </citation>
    <scope>NUCLEOTIDE SEQUENCE [LARGE SCALE GENOMIC DNA]</scope>
    <source>
        <strain evidence="8">cv. Varoflay</strain>
    </source>
</reference>
<keyword evidence="8" id="KW-1185">Reference proteome</keyword>
<dbReference type="Pfam" id="PF06102">
    <property type="entry name" value="RRP36"/>
    <property type="match status" value="1"/>
</dbReference>
<keyword evidence="4 6" id="KW-0698">rRNA processing</keyword>
<dbReference type="GO" id="GO:0005730">
    <property type="term" value="C:nucleolus"/>
    <property type="evidence" value="ECO:0000318"/>
    <property type="project" value="GO_Central"/>
</dbReference>
<dbReference type="PANTHER" id="PTHR21738">
    <property type="entry name" value="RIBOSOMAL RNA PROCESSING PROTEIN 36 HOMOLOG"/>
    <property type="match status" value="1"/>
</dbReference>
<sequence>MRKHADLNQLPSSTKIKFEESDSSSEDSESFSEDEEVNIQNELADVPFGELQKARADGSTLALHRKRESENKSKRANKNRPMEVSSKKPVSRFREVIQVPKKVVRDPRFESLCGTLDEEGFKKRYKFIYEENLPVEKEELKKLLGSSKDPEVIEKLRNQISVIDKQMKSDSIQLRRDQILSEQKKRVREAVKQGKRPFYIKKSEVREQMHIEKYNKLKDSGKLDSFMEKKRRRNAAKDHRFMPYRKANNNE</sequence>
<comment type="function">
    <text evidence="6">Component of the 90S pre-ribosome involved in the maturation of rRNAs. Required for early cleavages of the pre-RNAs in the 40S ribosomal subunit maturation pathway.</text>
</comment>
<keyword evidence="5 6" id="KW-0539">Nucleus</keyword>
<dbReference type="PANTHER" id="PTHR21738:SF0">
    <property type="entry name" value="RIBOSOMAL RNA PROCESSING PROTEIN 36 HOMOLOG"/>
    <property type="match status" value="1"/>
</dbReference>
<comment type="similarity">
    <text evidence="2 6">Belongs to the RRP36 family.</text>
</comment>
<evidence type="ECO:0000313" key="8">
    <source>
        <dbReference type="Proteomes" id="UP000813463"/>
    </source>
</evidence>
<evidence type="ECO:0000256" key="7">
    <source>
        <dbReference type="SAM" id="MobiDB-lite"/>
    </source>
</evidence>
<dbReference type="KEGG" id="soe:110790325"/>
<evidence type="ECO:0000256" key="6">
    <source>
        <dbReference type="RuleBase" id="RU368027"/>
    </source>
</evidence>
<dbReference type="GO" id="GO:0000462">
    <property type="term" value="P:maturation of SSU-rRNA from tricistronic rRNA transcript (SSU-rRNA, 5.8S rRNA, LSU-rRNA)"/>
    <property type="evidence" value="ECO:0000318"/>
    <property type="project" value="GO_Central"/>
</dbReference>
<keyword evidence="6" id="KW-0687">Ribonucleoprotein</keyword>
<proteinExistence type="inferred from homology"/>
<evidence type="ECO:0000256" key="3">
    <source>
        <dbReference type="ARBA" id="ARBA00022517"/>
    </source>
</evidence>
<evidence type="ECO:0000313" key="9">
    <source>
        <dbReference type="RefSeq" id="XP_021850800.1"/>
    </source>
</evidence>
<dbReference type="RefSeq" id="XP_021850800.1">
    <property type="nucleotide sequence ID" value="XM_021995108.2"/>
</dbReference>
<evidence type="ECO:0000256" key="1">
    <source>
        <dbReference type="ARBA" id="ARBA00004604"/>
    </source>
</evidence>